<organism evidence="7 8">
    <name type="scientific">Trypanosoma cruzi marinkellei</name>
    <dbReference type="NCBI Taxonomy" id="85056"/>
    <lineage>
        <taxon>Eukaryota</taxon>
        <taxon>Discoba</taxon>
        <taxon>Euglenozoa</taxon>
        <taxon>Kinetoplastea</taxon>
        <taxon>Metakinetoplastina</taxon>
        <taxon>Trypanosomatida</taxon>
        <taxon>Trypanosomatidae</taxon>
        <taxon>Trypanosoma</taxon>
        <taxon>Schizotrypanum</taxon>
    </lineage>
</organism>
<dbReference type="EC" id="2.1.1.22" evidence="2"/>
<keyword evidence="3" id="KW-0489">Methyltransferase</keyword>
<dbReference type="InterPro" id="IPR029063">
    <property type="entry name" value="SAM-dependent_MTases_sf"/>
</dbReference>
<dbReference type="SUPFAM" id="SSF53335">
    <property type="entry name" value="S-adenosyl-L-methionine-dependent methyltransferases"/>
    <property type="match status" value="1"/>
</dbReference>
<keyword evidence="4" id="KW-0808">Transferase</keyword>
<proteinExistence type="inferred from homology"/>
<accession>K2N1U5</accession>
<dbReference type="Gene3D" id="3.40.50.150">
    <property type="entry name" value="Vaccinia Virus protein VP39"/>
    <property type="match status" value="1"/>
</dbReference>
<keyword evidence="8" id="KW-1185">Reference proteome</keyword>
<dbReference type="Proteomes" id="UP000007350">
    <property type="component" value="Unassembled WGS sequence"/>
</dbReference>
<gene>
    <name evidence="7" type="ORF">MOQ_002651</name>
</gene>
<dbReference type="OrthoDB" id="978at2759"/>
<name>K2N1U5_TRYCR</name>
<protein>
    <recommendedName>
        <fullName evidence="2">carnosine N-methyltransferase</fullName>
        <ecNumber evidence="2">2.1.1.22</ecNumber>
    </recommendedName>
</protein>
<evidence type="ECO:0000256" key="1">
    <source>
        <dbReference type="ARBA" id="ARBA00010086"/>
    </source>
</evidence>
<evidence type="ECO:0000313" key="7">
    <source>
        <dbReference type="EMBL" id="EKF33485.1"/>
    </source>
</evidence>
<evidence type="ECO:0000256" key="4">
    <source>
        <dbReference type="ARBA" id="ARBA00022679"/>
    </source>
</evidence>
<dbReference type="PANTHER" id="PTHR12303">
    <property type="entry name" value="CARNOSINE N-METHYLTRANSFERASE"/>
    <property type="match status" value="1"/>
</dbReference>
<dbReference type="SMART" id="SM01296">
    <property type="entry name" value="N2227"/>
    <property type="match status" value="1"/>
</dbReference>
<evidence type="ECO:0000256" key="2">
    <source>
        <dbReference type="ARBA" id="ARBA00012003"/>
    </source>
</evidence>
<feature type="region of interest" description="Disordered" evidence="6">
    <location>
        <begin position="412"/>
        <end position="444"/>
    </location>
</feature>
<keyword evidence="5" id="KW-0949">S-adenosyl-L-methionine</keyword>
<dbReference type="EMBL" id="AHKC01009188">
    <property type="protein sequence ID" value="EKF33485.1"/>
    <property type="molecule type" value="Genomic_DNA"/>
</dbReference>
<evidence type="ECO:0000256" key="5">
    <source>
        <dbReference type="ARBA" id="ARBA00022691"/>
    </source>
</evidence>
<dbReference type="AlphaFoldDB" id="K2N1U5"/>
<dbReference type="GO" id="GO:0032259">
    <property type="term" value="P:methylation"/>
    <property type="evidence" value="ECO:0007669"/>
    <property type="project" value="UniProtKB-KW"/>
</dbReference>
<dbReference type="PANTHER" id="PTHR12303:SF6">
    <property type="entry name" value="CARNOSINE N-METHYLTRANSFERASE"/>
    <property type="match status" value="1"/>
</dbReference>
<dbReference type="GO" id="GO:0030735">
    <property type="term" value="F:carnosine N-methyltransferase activity"/>
    <property type="evidence" value="ECO:0007669"/>
    <property type="project" value="UniProtKB-EC"/>
</dbReference>
<reference evidence="7 8" key="1">
    <citation type="journal article" date="2012" name="BMC Genomics">
        <title>Comparative genomic analysis of human infective Trypanosoma cruzi lineages with the bat-restricted subspecies T. cruzi marinkellei.</title>
        <authorList>
            <person name="Franzen O."/>
            <person name="Talavera-Lopez C."/>
            <person name="Ochaya S."/>
            <person name="Butler C.E."/>
            <person name="Messenger L.A."/>
            <person name="Lewis M.D."/>
            <person name="Llewellyn M.S."/>
            <person name="Marinkelle C.J."/>
            <person name="Tyler K.M."/>
            <person name="Miles M.A."/>
            <person name="Andersson B."/>
        </authorList>
    </citation>
    <scope>NUCLEOTIDE SEQUENCE [LARGE SCALE GENOMIC DNA]</scope>
    <source>
        <strain evidence="7 8">B7</strain>
    </source>
</reference>
<dbReference type="InterPro" id="IPR012901">
    <property type="entry name" value="CARME"/>
</dbReference>
<comment type="similarity">
    <text evidence="1">Belongs to the carnosine N-methyltransferase family.</text>
</comment>
<evidence type="ECO:0000256" key="3">
    <source>
        <dbReference type="ARBA" id="ARBA00022603"/>
    </source>
</evidence>
<sequence length="444" mass="50917">MTSPPEGHPLAPPPYPLGAELDPNFIPQHDGNLHWPPPSPCENDDMYEDHISFLRTVNAFRSYRKQAMGVRDMRLNNFLKFHQQHKQTLCIDLERMFSKYLECIETNSCFFESICNVSSELFDTYWPKGTTVRPEDVPDPTPLDIDKVFTTLRQFVRDWSAEGAPERNSVYMPILTTLENSYPDRAARADVKILVPGAGLCRLSVELALRGFAAQANEFSYHMLIAGHYIQNHVVSSCQHTIYPYVDNTSNLVNREDQFVDVHIPDLCAFEAIDGLNEEEQHFFGELSMVAGDFTEVYTKEHQRKSWNAVATCFFIDTAHNIVEYIEIIYNLLVPGGYWVNVGPLLYHFADSSDDMSIELSLGEVLTVAQRIGFVLLRQPEFIDTTYTNNNRSMKQLVYRCAFFLLQRPLTEEQEREQQDGKPTVEKIVKKKRVGGGKKKKPNK</sequence>
<evidence type="ECO:0000256" key="6">
    <source>
        <dbReference type="SAM" id="MobiDB-lite"/>
    </source>
</evidence>
<feature type="compositionally biased region" description="Basic residues" evidence="6">
    <location>
        <begin position="429"/>
        <end position="444"/>
    </location>
</feature>
<dbReference type="Pfam" id="PF07942">
    <property type="entry name" value="CARME"/>
    <property type="match status" value="1"/>
</dbReference>
<feature type="compositionally biased region" description="Basic and acidic residues" evidence="6">
    <location>
        <begin position="412"/>
        <end position="428"/>
    </location>
</feature>
<comment type="caution">
    <text evidence="7">The sequence shown here is derived from an EMBL/GenBank/DDBJ whole genome shotgun (WGS) entry which is preliminary data.</text>
</comment>
<evidence type="ECO:0000313" key="8">
    <source>
        <dbReference type="Proteomes" id="UP000007350"/>
    </source>
</evidence>